<evidence type="ECO:0000256" key="3">
    <source>
        <dbReference type="ARBA" id="ARBA00022801"/>
    </source>
</evidence>
<dbReference type="SUPFAM" id="SSF52540">
    <property type="entry name" value="P-loop containing nucleoside triphosphate hydrolases"/>
    <property type="match status" value="1"/>
</dbReference>
<dbReference type="InterPro" id="IPR044742">
    <property type="entry name" value="DEAD/DEAH_RhlB"/>
</dbReference>
<keyword evidence="4 9" id="KW-0347">Helicase</keyword>
<evidence type="ECO:0000256" key="2">
    <source>
        <dbReference type="ARBA" id="ARBA00022741"/>
    </source>
</evidence>
<dbReference type="GO" id="GO:0003724">
    <property type="term" value="F:RNA helicase activity"/>
    <property type="evidence" value="ECO:0007669"/>
    <property type="project" value="InterPro"/>
</dbReference>
<name>A0A134AKK2_9FIRM</name>
<dbReference type="GO" id="GO:0005829">
    <property type="term" value="C:cytosol"/>
    <property type="evidence" value="ECO:0007669"/>
    <property type="project" value="TreeGrafter"/>
</dbReference>
<dbReference type="Pfam" id="PF25399">
    <property type="entry name" value="DeaD_dimer"/>
    <property type="match status" value="1"/>
</dbReference>
<keyword evidence="3 9" id="KW-0378">Hydrolase</keyword>
<dbReference type="PROSITE" id="PS51192">
    <property type="entry name" value="HELICASE_ATP_BIND_1"/>
    <property type="match status" value="1"/>
</dbReference>
<dbReference type="InterPro" id="IPR050079">
    <property type="entry name" value="DEAD_box_RNA_helicase"/>
</dbReference>
<dbReference type="InterPro" id="IPR000629">
    <property type="entry name" value="RNA-helicase_DEAD-box_CS"/>
</dbReference>
<dbReference type="InterPro" id="IPR057325">
    <property type="entry name" value="DeaD_dimer"/>
</dbReference>
<evidence type="ECO:0000256" key="7">
    <source>
        <dbReference type="ARBA" id="ARBA00038437"/>
    </source>
</evidence>
<evidence type="ECO:0000259" key="11">
    <source>
        <dbReference type="PROSITE" id="PS51194"/>
    </source>
</evidence>
<dbReference type="CDD" id="cd00268">
    <property type="entry name" value="DEADc"/>
    <property type="match status" value="1"/>
</dbReference>
<proteinExistence type="inferred from homology"/>
<evidence type="ECO:0000256" key="5">
    <source>
        <dbReference type="ARBA" id="ARBA00022840"/>
    </source>
</evidence>
<keyword evidence="1" id="KW-0963">Cytoplasm</keyword>
<keyword evidence="5 9" id="KW-0067">ATP-binding</keyword>
<dbReference type="Pfam" id="PF00270">
    <property type="entry name" value="DEAD"/>
    <property type="match status" value="1"/>
</dbReference>
<dbReference type="AlphaFoldDB" id="A0A134AKK2"/>
<dbReference type="InterPro" id="IPR001650">
    <property type="entry name" value="Helicase_C-like"/>
</dbReference>
<evidence type="ECO:0000256" key="6">
    <source>
        <dbReference type="ARBA" id="ARBA00023016"/>
    </source>
</evidence>
<dbReference type="CDD" id="cd12252">
    <property type="entry name" value="RRM_DbpA"/>
    <property type="match status" value="1"/>
</dbReference>
<dbReference type="Gene3D" id="3.40.50.300">
    <property type="entry name" value="P-loop containing nucleotide triphosphate hydrolases"/>
    <property type="match status" value="2"/>
</dbReference>
<evidence type="ECO:0000259" key="10">
    <source>
        <dbReference type="PROSITE" id="PS51192"/>
    </source>
</evidence>
<comment type="caution">
    <text evidence="13">The sequence shown here is derived from an EMBL/GenBank/DDBJ whole genome shotgun (WGS) entry which is preliminary data.</text>
</comment>
<dbReference type="InterPro" id="IPR005580">
    <property type="entry name" value="DbpA/CsdA_RNA-bd_dom"/>
</dbReference>
<protein>
    <submittedName>
        <fullName evidence="13">Putative DEAD-box ATP-dependent RNA helicase CshA</fullName>
    </submittedName>
</protein>
<dbReference type="STRING" id="755172.HMPREF1863_00205"/>
<feature type="domain" description="DEAD-box RNA helicase Q" evidence="12">
    <location>
        <begin position="1"/>
        <end position="29"/>
    </location>
</feature>
<feature type="domain" description="Helicase ATP-binding" evidence="10">
    <location>
        <begin position="32"/>
        <end position="202"/>
    </location>
</feature>
<evidence type="ECO:0000313" key="14">
    <source>
        <dbReference type="Proteomes" id="UP000070442"/>
    </source>
</evidence>
<dbReference type="Proteomes" id="UP000070442">
    <property type="component" value="Unassembled WGS sequence"/>
</dbReference>
<dbReference type="SMART" id="SM00487">
    <property type="entry name" value="DEXDc"/>
    <property type="match status" value="1"/>
</dbReference>
<dbReference type="GO" id="GO:0003676">
    <property type="term" value="F:nucleic acid binding"/>
    <property type="evidence" value="ECO:0007669"/>
    <property type="project" value="InterPro"/>
</dbReference>
<dbReference type="RefSeq" id="WP_232300083.1">
    <property type="nucleotide sequence ID" value="NZ_CAIJCT010000016.1"/>
</dbReference>
<accession>A0A134AKK2</accession>
<dbReference type="PROSITE" id="PS51194">
    <property type="entry name" value="HELICASE_CTER"/>
    <property type="match status" value="1"/>
</dbReference>
<keyword evidence="2 9" id="KW-0547">Nucleotide-binding</keyword>
<dbReference type="InterPro" id="IPR014014">
    <property type="entry name" value="RNA_helicase_DEAD_Q_motif"/>
</dbReference>
<comment type="similarity">
    <text evidence="7 9">Belongs to the DEAD box helicase family.</text>
</comment>
<dbReference type="PROSITE" id="PS51195">
    <property type="entry name" value="Q_MOTIF"/>
    <property type="match status" value="1"/>
</dbReference>
<keyword evidence="6" id="KW-0346">Stress response</keyword>
<dbReference type="InterPro" id="IPR011545">
    <property type="entry name" value="DEAD/DEAH_box_helicase_dom"/>
</dbReference>
<feature type="domain" description="Helicase C-terminal" evidence="11">
    <location>
        <begin position="213"/>
        <end position="373"/>
    </location>
</feature>
<dbReference type="GO" id="GO:0005524">
    <property type="term" value="F:ATP binding"/>
    <property type="evidence" value="ECO:0007669"/>
    <property type="project" value="UniProtKB-KW"/>
</dbReference>
<dbReference type="Pfam" id="PF03880">
    <property type="entry name" value="DbpA"/>
    <property type="match status" value="1"/>
</dbReference>
<reference evidence="14" key="1">
    <citation type="submission" date="2016-01" db="EMBL/GenBank/DDBJ databases">
        <authorList>
            <person name="Mitreva M."/>
            <person name="Pepin K.H."/>
            <person name="Mihindukulasuriya K.A."/>
            <person name="Fulton R."/>
            <person name="Fronick C."/>
            <person name="O'Laughlin M."/>
            <person name="Miner T."/>
            <person name="Herter B."/>
            <person name="Rosa B.A."/>
            <person name="Cordes M."/>
            <person name="Tomlinson C."/>
            <person name="Wollam A."/>
            <person name="Palsikar V.B."/>
            <person name="Mardis E.R."/>
            <person name="Wilson R.K."/>
        </authorList>
    </citation>
    <scope>NUCLEOTIDE SEQUENCE [LARGE SCALE GENOMIC DNA]</scope>
    <source>
        <strain evidence="14">DNF00729</strain>
    </source>
</reference>
<sequence>MKFNEFNLSPELLKGVEAMGFEEASPIQSQSMEPMLAGRDVIAQAQTGTGKTAAYGIPMLETVTKEKKVQGLVLCPTRELCLQVAEELGKLGAYKKGIKILPIYGGTSIERQIRSLKGGVQIVVGTPGRVMDHMRRKTLRFDDLSIAVLDEADEMFAMGFRDDMQTILGETPETRQTCFFSATMEKDIMDFSARFQSDPEIIRIKHKQLTVENIKQYYLEMKASMKPEILSRLVDIYDPTLAIVFCNTKKRVDALVADMASRGYSVDGLHGDLKQNQRDAVMKRFRNSSIDILVATDVAARGIDVGDVDMVVNYDLPQDEEYYVHRIGRTARAGRKGLSFSFIVGRDIYKLEDIARYTKADLHYMELPTIEQMDDNYRENFEAKVIEGLKNPGELGEYKAMVESLLRLEYGAVEIAASLMKLLDDSQQNRKHDALEQVDFGKKFRARGLRKDNRKENRKEVKGKKKGGKKRFSNQAKLYWNVGRKDGVNPKVVLAVFNNETNLGRDIVGNILLRDHHTVIEVPKDMAKAAIHQLQNKEVAGQSIHVRLYRD</sequence>
<evidence type="ECO:0000256" key="9">
    <source>
        <dbReference type="RuleBase" id="RU000492"/>
    </source>
</evidence>
<feature type="short sequence motif" description="Q motif" evidence="8">
    <location>
        <begin position="1"/>
        <end position="29"/>
    </location>
</feature>
<evidence type="ECO:0000313" key="13">
    <source>
        <dbReference type="EMBL" id="KXB68184.1"/>
    </source>
</evidence>
<gene>
    <name evidence="13" type="ORF">HMPREF1863_00205</name>
</gene>
<dbReference type="InterPro" id="IPR012677">
    <property type="entry name" value="Nucleotide-bd_a/b_plait_sf"/>
</dbReference>
<dbReference type="PANTHER" id="PTHR47959:SF1">
    <property type="entry name" value="ATP-DEPENDENT RNA HELICASE DBPA"/>
    <property type="match status" value="1"/>
</dbReference>
<evidence type="ECO:0000256" key="1">
    <source>
        <dbReference type="ARBA" id="ARBA00022490"/>
    </source>
</evidence>
<dbReference type="PROSITE" id="PS00039">
    <property type="entry name" value="DEAD_ATP_HELICASE"/>
    <property type="match status" value="1"/>
</dbReference>
<dbReference type="Gene3D" id="3.30.70.330">
    <property type="match status" value="1"/>
</dbReference>
<organism evidence="13 14">
    <name type="scientific">Aedoeadaptatus coxii</name>
    <dbReference type="NCBI Taxonomy" id="755172"/>
    <lineage>
        <taxon>Bacteria</taxon>
        <taxon>Bacillati</taxon>
        <taxon>Bacillota</taxon>
        <taxon>Tissierellia</taxon>
        <taxon>Tissierellales</taxon>
        <taxon>Peptoniphilaceae</taxon>
        <taxon>Aedoeadaptatus</taxon>
    </lineage>
</organism>
<dbReference type="Pfam" id="PF00271">
    <property type="entry name" value="Helicase_C"/>
    <property type="match status" value="1"/>
</dbReference>
<dbReference type="SMART" id="SM00490">
    <property type="entry name" value="HELICc"/>
    <property type="match status" value="1"/>
</dbReference>
<dbReference type="GO" id="GO:0016787">
    <property type="term" value="F:hydrolase activity"/>
    <property type="evidence" value="ECO:0007669"/>
    <property type="project" value="UniProtKB-KW"/>
</dbReference>
<dbReference type="InterPro" id="IPR027417">
    <property type="entry name" value="P-loop_NTPase"/>
</dbReference>
<evidence type="ECO:0000256" key="8">
    <source>
        <dbReference type="PROSITE-ProRule" id="PRU00552"/>
    </source>
</evidence>
<keyword evidence="14" id="KW-1185">Reference proteome</keyword>
<dbReference type="PATRIC" id="fig|755172.3.peg.198"/>
<evidence type="ECO:0000259" key="12">
    <source>
        <dbReference type="PROSITE" id="PS51195"/>
    </source>
</evidence>
<dbReference type="CDD" id="cd18787">
    <property type="entry name" value="SF2_C_DEAD"/>
    <property type="match status" value="1"/>
</dbReference>
<dbReference type="EMBL" id="LSDG01000005">
    <property type="protein sequence ID" value="KXB68184.1"/>
    <property type="molecule type" value="Genomic_DNA"/>
</dbReference>
<dbReference type="InterPro" id="IPR014001">
    <property type="entry name" value="Helicase_ATP-bd"/>
</dbReference>
<dbReference type="PANTHER" id="PTHR47959">
    <property type="entry name" value="ATP-DEPENDENT RNA HELICASE RHLE-RELATED"/>
    <property type="match status" value="1"/>
</dbReference>
<evidence type="ECO:0000256" key="4">
    <source>
        <dbReference type="ARBA" id="ARBA00022806"/>
    </source>
</evidence>